<dbReference type="InterPro" id="IPR036249">
    <property type="entry name" value="Thioredoxin-like_sf"/>
</dbReference>
<evidence type="ECO:0000313" key="2">
    <source>
        <dbReference type="EMBL" id="KAK0625240.1"/>
    </source>
</evidence>
<dbReference type="Proteomes" id="UP001174934">
    <property type="component" value="Unassembled WGS sequence"/>
</dbReference>
<name>A0AA39X0Y6_9PEZI</name>
<dbReference type="GO" id="GO:0016491">
    <property type="term" value="F:oxidoreductase activity"/>
    <property type="evidence" value="ECO:0007669"/>
    <property type="project" value="InterPro"/>
</dbReference>
<evidence type="ECO:0000313" key="3">
    <source>
        <dbReference type="Proteomes" id="UP001174934"/>
    </source>
</evidence>
<dbReference type="InterPro" id="IPR001853">
    <property type="entry name" value="DSBA-like_thioredoxin_dom"/>
</dbReference>
<dbReference type="EMBL" id="JAULSR010000003">
    <property type="protein sequence ID" value="KAK0625240.1"/>
    <property type="molecule type" value="Genomic_DNA"/>
</dbReference>
<dbReference type="SUPFAM" id="SSF52833">
    <property type="entry name" value="Thioredoxin-like"/>
    <property type="match status" value="1"/>
</dbReference>
<dbReference type="PANTHER" id="PTHR13887">
    <property type="entry name" value="GLUTATHIONE S-TRANSFERASE KAPPA"/>
    <property type="match status" value="1"/>
</dbReference>
<dbReference type="AlphaFoldDB" id="A0AA39X0Y6"/>
<keyword evidence="3" id="KW-1185">Reference proteome</keyword>
<reference evidence="2" key="1">
    <citation type="submission" date="2023-06" db="EMBL/GenBank/DDBJ databases">
        <title>Genome-scale phylogeny and comparative genomics of the fungal order Sordariales.</title>
        <authorList>
            <consortium name="Lawrence Berkeley National Laboratory"/>
            <person name="Hensen N."/>
            <person name="Bonometti L."/>
            <person name="Westerberg I."/>
            <person name="Brannstrom I.O."/>
            <person name="Guillou S."/>
            <person name="Cros-Aarteil S."/>
            <person name="Calhoun S."/>
            <person name="Haridas S."/>
            <person name="Kuo A."/>
            <person name="Mondo S."/>
            <person name="Pangilinan J."/>
            <person name="Riley R."/>
            <person name="LaButti K."/>
            <person name="Andreopoulos B."/>
            <person name="Lipzen A."/>
            <person name="Chen C."/>
            <person name="Yanf M."/>
            <person name="Daum C."/>
            <person name="Ng V."/>
            <person name="Clum A."/>
            <person name="Steindorff A."/>
            <person name="Ohm R."/>
            <person name="Martin F."/>
            <person name="Silar P."/>
            <person name="Natvig D."/>
            <person name="Lalanne C."/>
            <person name="Gautier V."/>
            <person name="Ament-velasquez S.L."/>
            <person name="Kruys A."/>
            <person name="Hutchinson M.I."/>
            <person name="Powell A.J."/>
            <person name="Barry K."/>
            <person name="Miller A.N."/>
            <person name="Grigoriev I.V."/>
            <person name="Debuchy R."/>
            <person name="Gladieux P."/>
            <person name="Thoren M.H."/>
            <person name="Johannesson H."/>
        </authorList>
    </citation>
    <scope>NUCLEOTIDE SEQUENCE</scope>
    <source>
        <strain evidence="2">SMH3391-2</strain>
    </source>
</reference>
<comment type="caution">
    <text evidence="2">The sequence shown here is derived from an EMBL/GenBank/DDBJ whole genome shotgun (WGS) entry which is preliminary data.</text>
</comment>
<protein>
    <submittedName>
        <fullName evidence="2">Thioredoxin-like protein</fullName>
    </submittedName>
</protein>
<dbReference type="Gene3D" id="3.40.30.10">
    <property type="entry name" value="Glutaredoxin"/>
    <property type="match status" value="1"/>
</dbReference>
<dbReference type="Pfam" id="PF01323">
    <property type="entry name" value="DSBA"/>
    <property type="match status" value="1"/>
</dbReference>
<accession>A0AA39X0Y6</accession>
<gene>
    <name evidence="2" type="ORF">B0T17DRAFT_532299</name>
</gene>
<organism evidence="2 3">
    <name type="scientific">Bombardia bombarda</name>
    <dbReference type="NCBI Taxonomy" id="252184"/>
    <lineage>
        <taxon>Eukaryota</taxon>
        <taxon>Fungi</taxon>
        <taxon>Dikarya</taxon>
        <taxon>Ascomycota</taxon>
        <taxon>Pezizomycotina</taxon>
        <taxon>Sordariomycetes</taxon>
        <taxon>Sordariomycetidae</taxon>
        <taxon>Sordariales</taxon>
        <taxon>Lasiosphaeriaceae</taxon>
        <taxon>Bombardia</taxon>
    </lineage>
</organism>
<dbReference type="PANTHER" id="PTHR13887:SF41">
    <property type="entry name" value="THIOREDOXIN SUPERFAMILY PROTEIN"/>
    <property type="match status" value="1"/>
</dbReference>
<feature type="domain" description="DSBA-like thioredoxin" evidence="1">
    <location>
        <begin position="6"/>
        <end position="144"/>
    </location>
</feature>
<sequence length="165" mass="18034">MAPKFAPDHLAMIQARLRAFGQGEGINFSFNSRVGNTRDAHRLVQLAKTKSNETENKVISALFKSHFEEDGDITSFDMLVAAGEKGGLDGAEVRGWLESGQGGEEVDKEVLEANRKGIHGVPNFTINDMYDMSGAQDPQTFLERFVRIKKSAPDVSKISSEGVSC</sequence>
<evidence type="ECO:0000259" key="1">
    <source>
        <dbReference type="Pfam" id="PF01323"/>
    </source>
</evidence>
<proteinExistence type="predicted"/>